<dbReference type="Proteomes" id="UP000289340">
    <property type="component" value="Chromosome 17"/>
</dbReference>
<evidence type="ECO:0000256" key="4">
    <source>
        <dbReference type="ARBA" id="ARBA00023306"/>
    </source>
</evidence>
<dbReference type="AlphaFoldDB" id="A0A0B2QY37"/>
<dbReference type="PANTHER" id="PTHR46776">
    <property type="entry name" value="CYCLIN-DEPENDENT KINASE INHIBITOR 4-RELATED"/>
    <property type="match status" value="1"/>
</dbReference>
<dbReference type="InterPro" id="IPR044275">
    <property type="entry name" value="KRP"/>
</dbReference>
<dbReference type="PIRSF" id="PIRSF017811">
    <property type="entry name" value="CDK_inhib_pln"/>
    <property type="match status" value="1"/>
</dbReference>
<dbReference type="Pfam" id="PF02234">
    <property type="entry name" value="CDI"/>
    <property type="match status" value="1"/>
</dbReference>
<evidence type="ECO:0000313" key="9">
    <source>
        <dbReference type="Proteomes" id="UP000289340"/>
    </source>
</evidence>
<proteinExistence type="inferred from homology"/>
<dbReference type="GO" id="GO:0004861">
    <property type="term" value="F:cyclin-dependent protein serine/threonine kinase inhibitor activity"/>
    <property type="evidence" value="ECO:0007669"/>
    <property type="project" value="InterPro"/>
</dbReference>
<accession>A0A0B2QY37</accession>
<gene>
    <name evidence="8" type="ORF">D0Y65_046144</name>
    <name evidence="7" type="ORF">glysoja_035800</name>
</gene>
<reference evidence="7" key="1">
    <citation type="submission" date="2014-07" db="EMBL/GenBank/DDBJ databases">
        <title>Identification of a novel salt tolerance gene in wild soybean by whole-genome sequencing.</title>
        <authorList>
            <person name="Lam H.-M."/>
            <person name="Qi X."/>
            <person name="Li M.-W."/>
            <person name="Liu X."/>
            <person name="Xie M."/>
            <person name="Ni M."/>
            <person name="Xu X."/>
        </authorList>
    </citation>
    <scope>NUCLEOTIDE SEQUENCE [LARGE SCALE GENOMIC DNA]</scope>
    <source>
        <tissue evidence="7">Root</tissue>
    </source>
</reference>
<keyword evidence="9" id="KW-1185">Reference proteome</keyword>
<evidence type="ECO:0000259" key="6">
    <source>
        <dbReference type="Pfam" id="PF02234"/>
    </source>
</evidence>
<keyword evidence="3" id="KW-0649">Protein kinase inhibitor</keyword>
<dbReference type="Gene3D" id="4.10.365.10">
    <property type="entry name" value="p27"/>
    <property type="match status" value="1"/>
</dbReference>
<evidence type="ECO:0000256" key="1">
    <source>
        <dbReference type="ARBA" id="ARBA00004642"/>
    </source>
</evidence>
<evidence type="ECO:0000313" key="7">
    <source>
        <dbReference type="EMBL" id="KHN26465.1"/>
    </source>
</evidence>
<dbReference type="EMBL" id="QZWG01000017">
    <property type="protein sequence ID" value="RZB57347.1"/>
    <property type="molecule type" value="Genomic_DNA"/>
</dbReference>
<evidence type="ECO:0000313" key="8">
    <source>
        <dbReference type="EMBL" id="RZB57347.1"/>
    </source>
</evidence>
<feature type="region of interest" description="Disordered" evidence="5">
    <location>
        <begin position="38"/>
        <end position="60"/>
    </location>
</feature>
<comment type="similarity">
    <text evidence="2">Belongs to the CDI family. ICK/KRP subfamily.</text>
</comment>
<dbReference type="EMBL" id="KN653868">
    <property type="protein sequence ID" value="KHN26465.1"/>
    <property type="molecule type" value="Genomic_DNA"/>
</dbReference>
<dbReference type="GO" id="GO:0051726">
    <property type="term" value="P:regulation of cell cycle"/>
    <property type="evidence" value="ECO:0007669"/>
    <property type="project" value="InterPro"/>
</dbReference>
<keyword evidence="4" id="KW-0131">Cell cycle</keyword>
<dbReference type="InterPro" id="IPR044898">
    <property type="entry name" value="CDI_dom_sf"/>
</dbReference>
<dbReference type="GO" id="GO:0005654">
    <property type="term" value="C:nucleoplasm"/>
    <property type="evidence" value="ECO:0007669"/>
    <property type="project" value="UniProtKB-SubCell"/>
</dbReference>
<protein>
    <submittedName>
        <fullName evidence="7">Cyclin-dependent kinase inhibitor 7</fullName>
    </submittedName>
</protein>
<name>A0A0B2QY37_GLYSO</name>
<sequence length="168" mass="19051">MEMAQVKARARTALAMAASATSPKRRKISFVQIKSLSNATSPTTEERISGESPASCCSSNGSFDNENRIIKSSDLEVESAQVETWTCNCGEQQQQKIRREMSLTREVDSTEEHITKTKSRCVPTESELEDFFAAAEKDIQKRFTDKYNYDFVKDMPLEGQYEWVKLKS</sequence>
<evidence type="ECO:0000256" key="5">
    <source>
        <dbReference type="SAM" id="MobiDB-lite"/>
    </source>
</evidence>
<dbReference type="Gramene" id="XM_028353850.1">
    <property type="protein sequence ID" value="XP_028209651.1"/>
    <property type="gene ID" value="LOC114392641"/>
</dbReference>
<dbReference type="InterPro" id="IPR003175">
    <property type="entry name" value="CDI_dom"/>
</dbReference>
<dbReference type="Proteomes" id="UP000053555">
    <property type="component" value="Unassembled WGS sequence"/>
</dbReference>
<feature type="domain" description="Cyclin-dependent kinase inhibitor" evidence="6">
    <location>
        <begin position="122"/>
        <end position="166"/>
    </location>
</feature>
<evidence type="ECO:0000256" key="2">
    <source>
        <dbReference type="ARBA" id="ARBA00010274"/>
    </source>
</evidence>
<evidence type="ECO:0000256" key="3">
    <source>
        <dbReference type="ARBA" id="ARBA00023013"/>
    </source>
</evidence>
<reference evidence="8 9" key="2">
    <citation type="submission" date="2018-09" db="EMBL/GenBank/DDBJ databases">
        <title>A high-quality reference genome of wild soybean provides a powerful tool to mine soybean genomes.</title>
        <authorList>
            <person name="Xie M."/>
            <person name="Chung C.Y.L."/>
            <person name="Li M.-W."/>
            <person name="Wong F.-L."/>
            <person name="Chan T.-F."/>
            <person name="Lam H.-M."/>
        </authorList>
    </citation>
    <scope>NUCLEOTIDE SEQUENCE [LARGE SCALE GENOMIC DNA]</scope>
    <source>
        <strain evidence="9">cv. W05</strain>
        <tissue evidence="8">Hypocotyl of etiolated seedlings</tissue>
    </source>
</reference>
<organism evidence="7">
    <name type="scientific">Glycine soja</name>
    <name type="common">Wild soybean</name>
    <dbReference type="NCBI Taxonomy" id="3848"/>
    <lineage>
        <taxon>Eukaryota</taxon>
        <taxon>Viridiplantae</taxon>
        <taxon>Streptophyta</taxon>
        <taxon>Embryophyta</taxon>
        <taxon>Tracheophyta</taxon>
        <taxon>Spermatophyta</taxon>
        <taxon>Magnoliopsida</taxon>
        <taxon>eudicotyledons</taxon>
        <taxon>Gunneridae</taxon>
        <taxon>Pentapetalae</taxon>
        <taxon>rosids</taxon>
        <taxon>fabids</taxon>
        <taxon>Fabales</taxon>
        <taxon>Fabaceae</taxon>
        <taxon>Papilionoideae</taxon>
        <taxon>50 kb inversion clade</taxon>
        <taxon>NPAAA clade</taxon>
        <taxon>indigoferoid/millettioid clade</taxon>
        <taxon>Phaseoleae</taxon>
        <taxon>Glycine</taxon>
        <taxon>Glycine subgen. Soja</taxon>
    </lineage>
</organism>
<comment type="subcellular location">
    <subcellularLocation>
        <location evidence="1">Nucleus</location>
        <location evidence="1">Nucleoplasm</location>
    </subcellularLocation>
</comment>